<dbReference type="AlphaFoldDB" id="A0A9Q0GQJ4"/>
<evidence type="ECO:0000313" key="3">
    <source>
        <dbReference type="Proteomes" id="UP001141806"/>
    </source>
</evidence>
<feature type="transmembrane region" description="Helical" evidence="1">
    <location>
        <begin position="73"/>
        <end position="97"/>
    </location>
</feature>
<comment type="caution">
    <text evidence="2">The sequence shown here is derived from an EMBL/GenBank/DDBJ whole genome shotgun (WGS) entry which is preliminary data.</text>
</comment>
<reference evidence="2" key="1">
    <citation type="journal article" date="2023" name="Plant J.">
        <title>The genome of the king protea, Protea cynaroides.</title>
        <authorList>
            <person name="Chang J."/>
            <person name="Duong T.A."/>
            <person name="Schoeman C."/>
            <person name="Ma X."/>
            <person name="Roodt D."/>
            <person name="Barker N."/>
            <person name="Li Z."/>
            <person name="Van de Peer Y."/>
            <person name="Mizrachi E."/>
        </authorList>
    </citation>
    <scope>NUCLEOTIDE SEQUENCE</scope>
    <source>
        <tissue evidence="2">Young leaves</tissue>
    </source>
</reference>
<evidence type="ECO:0000256" key="1">
    <source>
        <dbReference type="SAM" id="Phobius"/>
    </source>
</evidence>
<dbReference type="Proteomes" id="UP001141806">
    <property type="component" value="Unassembled WGS sequence"/>
</dbReference>
<feature type="transmembrane region" description="Helical" evidence="1">
    <location>
        <begin position="20"/>
        <end position="38"/>
    </location>
</feature>
<keyword evidence="1" id="KW-0472">Membrane</keyword>
<organism evidence="2 3">
    <name type="scientific">Protea cynaroides</name>
    <dbReference type="NCBI Taxonomy" id="273540"/>
    <lineage>
        <taxon>Eukaryota</taxon>
        <taxon>Viridiplantae</taxon>
        <taxon>Streptophyta</taxon>
        <taxon>Embryophyta</taxon>
        <taxon>Tracheophyta</taxon>
        <taxon>Spermatophyta</taxon>
        <taxon>Magnoliopsida</taxon>
        <taxon>Proteales</taxon>
        <taxon>Proteaceae</taxon>
        <taxon>Protea</taxon>
    </lineage>
</organism>
<sequence>MSGCPLLCMPGKLNLVNGGFLLFLYLVFLEFDLVVLPFHHLLSFASDHITIDCLWSFHSLDSKWFLQKTLTLFFSYFVVDLIWCVGRVGWSICFILVDLCIEQKKKNLKCEVHLFFISVARKYVHIMAVTQQLKDSVWLV</sequence>
<keyword evidence="3" id="KW-1185">Reference proteome</keyword>
<dbReference type="EMBL" id="JAMYWD010000012">
    <property type="protein sequence ID" value="KAJ4950217.1"/>
    <property type="molecule type" value="Genomic_DNA"/>
</dbReference>
<accession>A0A9Q0GQJ4</accession>
<evidence type="ECO:0000313" key="2">
    <source>
        <dbReference type="EMBL" id="KAJ4950217.1"/>
    </source>
</evidence>
<gene>
    <name evidence="2" type="ORF">NE237_027049</name>
</gene>
<name>A0A9Q0GQJ4_9MAGN</name>
<protein>
    <submittedName>
        <fullName evidence="2">Uncharacterized protein</fullName>
    </submittedName>
</protein>
<keyword evidence="1" id="KW-0812">Transmembrane</keyword>
<keyword evidence="1" id="KW-1133">Transmembrane helix</keyword>
<proteinExistence type="predicted"/>